<evidence type="ECO:0000313" key="1">
    <source>
        <dbReference type="EMBL" id="AOP52007.1"/>
    </source>
</evidence>
<dbReference type="PATRIC" id="fig|1703.10.peg.303"/>
<dbReference type="InterPro" id="IPR011335">
    <property type="entry name" value="Restrct_endonuc-II-like"/>
</dbReference>
<keyword evidence="1" id="KW-0255">Endonuclease</keyword>
<proteinExistence type="predicted"/>
<organism evidence="1 2">
    <name type="scientific">Brevibacterium aurantiacum</name>
    <dbReference type="NCBI Taxonomy" id="273384"/>
    <lineage>
        <taxon>Bacteria</taxon>
        <taxon>Bacillati</taxon>
        <taxon>Actinomycetota</taxon>
        <taxon>Actinomycetes</taxon>
        <taxon>Micrococcales</taxon>
        <taxon>Brevibacteriaceae</taxon>
        <taxon>Brevibacterium</taxon>
    </lineage>
</organism>
<dbReference type="Proteomes" id="UP000094793">
    <property type="component" value="Chromosome"/>
</dbReference>
<gene>
    <name evidence="1" type="ORF">BLSMQ_0289</name>
</gene>
<dbReference type="EMBL" id="CP017150">
    <property type="protein sequence ID" value="AOP52007.1"/>
    <property type="molecule type" value="Genomic_DNA"/>
</dbReference>
<reference evidence="2" key="1">
    <citation type="submission" date="2016-09" db="EMBL/GenBank/DDBJ databases">
        <title>Complete Genome Sequence of Brevibacterium linens SMQ-1335.</title>
        <authorList>
            <person name="de Melo A.G."/>
            <person name="Labrie S.J."/>
            <person name="Dumaresq J."/>
            <person name="Roberts R.J."/>
            <person name="Tremblay D.M."/>
            <person name="Moineau S."/>
        </authorList>
    </citation>
    <scope>NUCLEOTIDE SEQUENCE [LARGE SCALE GENOMIC DNA]</scope>
    <source>
        <strain evidence="2">SMQ-1335</strain>
    </source>
</reference>
<dbReference type="Gene3D" id="3.40.960.10">
    <property type="entry name" value="VSR Endonuclease"/>
    <property type="match status" value="1"/>
</dbReference>
<dbReference type="AlphaFoldDB" id="A0A1D7VZ61"/>
<dbReference type="KEGG" id="blin:BLSMQ_0289"/>
<name>A0A1D7VZ61_BREAU</name>
<accession>A0A1D7VZ61</accession>
<keyword evidence="1" id="KW-0540">Nuclease</keyword>
<protein>
    <submittedName>
        <fullName evidence="1">Very-short-patch mismatch repair endonuclease (G-T specific)</fullName>
    </submittedName>
</protein>
<evidence type="ECO:0000313" key="2">
    <source>
        <dbReference type="Proteomes" id="UP000094793"/>
    </source>
</evidence>
<dbReference type="GO" id="GO:0004519">
    <property type="term" value="F:endonuclease activity"/>
    <property type="evidence" value="ECO:0007669"/>
    <property type="project" value="UniProtKB-KW"/>
</dbReference>
<keyword evidence="1" id="KW-0378">Hydrolase</keyword>
<dbReference type="SUPFAM" id="SSF52980">
    <property type="entry name" value="Restriction endonuclease-like"/>
    <property type="match status" value="1"/>
</dbReference>
<sequence>MFVDGCFWHSCPVHATVPVRNREWWIEKLATNVARDRDTDSRLTAAGWMSIRVWAHEDMAAAAQRIAEAVRARR</sequence>